<name>A0ABS9ZZN7_9SPHI</name>
<keyword evidence="3" id="KW-1185">Reference proteome</keyword>
<evidence type="ECO:0000256" key="1">
    <source>
        <dbReference type="SAM" id="SignalP"/>
    </source>
</evidence>
<evidence type="ECO:0000313" key="3">
    <source>
        <dbReference type="Proteomes" id="UP001165460"/>
    </source>
</evidence>
<sequence>MKKLGILLFSFLVLHFSAVAQTKKINVYLLGTFHFNQVDTLTYDVNDEKHQESIKKLAKMVTGLKPDKVFVERMPEWEYKNKMDSSYQEYRNGKLRKMRNEIWQVGARVAAALNHPHIYQCDHPGMYGVYYQKLANYIKAHNEQDKLVKKNGLGMTVPLTTLMKSDSVRSTVDLLEYLRWLNSAAVQQSSQAHYINVYPQIGNTNVFSREADYFLGADLTADWYRRNIFIYSKILAQLDYKENAIFLVIGNDHIPIIKQLFKDNPYFNVVETEKWLGQTKIKTKF</sequence>
<reference evidence="2" key="1">
    <citation type="submission" date="2022-03" db="EMBL/GenBank/DDBJ databases">
        <authorList>
            <person name="Woo C.Y."/>
        </authorList>
    </citation>
    <scope>NUCLEOTIDE SEQUENCE</scope>
    <source>
        <strain evidence="2">CYS-01</strain>
    </source>
</reference>
<dbReference type="Pfam" id="PF18950">
    <property type="entry name" value="DUF5694"/>
    <property type="match status" value="1"/>
</dbReference>
<comment type="caution">
    <text evidence="2">The sequence shown here is derived from an EMBL/GenBank/DDBJ whole genome shotgun (WGS) entry which is preliminary data.</text>
</comment>
<gene>
    <name evidence="2" type="ORF">MMF97_13760</name>
</gene>
<keyword evidence="1" id="KW-0732">Signal</keyword>
<dbReference type="InterPro" id="IPR043749">
    <property type="entry name" value="DUF5694"/>
</dbReference>
<feature type="signal peptide" evidence="1">
    <location>
        <begin position="1"/>
        <end position="20"/>
    </location>
</feature>
<organism evidence="2 3">
    <name type="scientific">Pedobacter montanisoli</name>
    <dbReference type="NCBI Taxonomy" id="2923277"/>
    <lineage>
        <taxon>Bacteria</taxon>
        <taxon>Pseudomonadati</taxon>
        <taxon>Bacteroidota</taxon>
        <taxon>Sphingobacteriia</taxon>
        <taxon>Sphingobacteriales</taxon>
        <taxon>Sphingobacteriaceae</taxon>
        <taxon>Pedobacter</taxon>
    </lineage>
</organism>
<proteinExistence type="predicted"/>
<accession>A0ABS9ZZN7</accession>
<protein>
    <submittedName>
        <fullName evidence="2">DUF5694 domain-containing protein</fullName>
    </submittedName>
</protein>
<feature type="chain" id="PRO_5045445633" evidence="1">
    <location>
        <begin position="21"/>
        <end position="285"/>
    </location>
</feature>
<dbReference type="EMBL" id="JALGBH010000002">
    <property type="protein sequence ID" value="MCJ0743781.1"/>
    <property type="molecule type" value="Genomic_DNA"/>
</dbReference>
<dbReference type="Proteomes" id="UP001165460">
    <property type="component" value="Unassembled WGS sequence"/>
</dbReference>
<evidence type="ECO:0000313" key="2">
    <source>
        <dbReference type="EMBL" id="MCJ0743781.1"/>
    </source>
</evidence>
<dbReference type="RefSeq" id="WP_243363087.1">
    <property type="nucleotide sequence ID" value="NZ_JALGBH010000002.1"/>
</dbReference>